<keyword evidence="3" id="KW-1185">Reference proteome</keyword>
<dbReference type="Proteomes" id="UP000265520">
    <property type="component" value="Unassembled WGS sequence"/>
</dbReference>
<organism evidence="2 3">
    <name type="scientific">Trifolium medium</name>
    <dbReference type="NCBI Taxonomy" id="97028"/>
    <lineage>
        <taxon>Eukaryota</taxon>
        <taxon>Viridiplantae</taxon>
        <taxon>Streptophyta</taxon>
        <taxon>Embryophyta</taxon>
        <taxon>Tracheophyta</taxon>
        <taxon>Spermatophyta</taxon>
        <taxon>Magnoliopsida</taxon>
        <taxon>eudicotyledons</taxon>
        <taxon>Gunneridae</taxon>
        <taxon>Pentapetalae</taxon>
        <taxon>rosids</taxon>
        <taxon>fabids</taxon>
        <taxon>Fabales</taxon>
        <taxon>Fabaceae</taxon>
        <taxon>Papilionoideae</taxon>
        <taxon>50 kb inversion clade</taxon>
        <taxon>NPAAA clade</taxon>
        <taxon>Hologalegina</taxon>
        <taxon>IRL clade</taxon>
        <taxon>Trifolieae</taxon>
        <taxon>Trifolium</taxon>
    </lineage>
</organism>
<name>A0A392TTH2_9FABA</name>
<evidence type="ECO:0000313" key="2">
    <source>
        <dbReference type="EMBL" id="MCI64352.1"/>
    </source>
</evidence>
<dbReference type="EMBL" id="LXQA010654065">
    <property type="protein sequence ID" value="MCI64352.1"/>
    <property type="molecule type" value="Genomic_DNA"/>
</dbReference>
<dbReference type="AlphaFoldDB" id="A0A392TTH2"/>
<proteinExistence type="predicted"/>
<sequence>MRLMLLPHSSYHVSYEQLPSHVVSESGPQVCPTEGTAENIAA</sequence>
<comment type="caution">
    <text evidence="2">The sequence shown here is derived from an EMBL/GenBank/DDBJ whole genome shotgun (WGS) entry which is preliminary data.</text>
</comment>
<accession>A0A392TTH2</accession>
<evidence type="ECO:0000256" key="1">
    <source>
        <dbReference type="SAM" id="MobiDB-lite"/>
    </source>
</evidence>
<feature type="region of interest" description="Disordered" evidence="1">
    <location>
        <begin position="22"/>
        <end position="42"/>
    </location>
</feature>
<feature type="non-terminal residue" evidence="2">
    <location>
        <position position="42"/>
    </location>
</feature>
<evidence type="ECO:0000313" key="3">
    <source>
        <dbReference type="Proteomes" id="UP000265520"/>
    </source>
</evidence>
<reference evidence="2 3" key="1">
    <citation type="journal article" date="2018" name="Front. Plant Sci.">
        <title>Red Clover (Trifolium pratense) and Zigzag Clover (T. medium) - A Picture of Genomic Similarities and Differences.</title>
        <authorList>
            <person name="Dluhosova J."/>
            <person name="Istvanek J."/>
            <person name="Nedelnik J."/>
            <person name="Repkova J."/>
        </authorList>
    </citation>
    <scope>NUCLEOTIDE SEQUENCE [LARGE SCALE GENOMIC DNA]</scope>
    <source>
        <strain evidence="3">cv. 10/8</strain>
        <tissue evidence="2">Leaf</tissue>
    </source>
</reference>
<protein>
    <submittedName>
        <fullName evidence="2">Uncharacterized protein</fullName>
    </submittedName>
</protein>